<feature type="transmembrane region" description="Helical" evidence="6">
    <location>
        <begin position="27"/>
        <end position="46"/>
    </location>
</feature>
<dbReference type="OrthoDB" id="122691at2"/>
<gene>
    <name evidence="7" type="ORF">ACPOL_5242</name>
</gene>
<keyword evidence="2" id="KW-1003">Cell membrane</keyword>
<sequence length="145" mass="15369">MAVINPNQAANDTNPFLNFTDADLSAALFRAIRMIGILALVGLPVLWFFSGWQTACLFLVGAAISAAGVYESHRLIGVVNARLDNQKSPRSTSVVLAMFLLRLVIAGGVLYVSLRCLHGSVYGVIAGLVLAVIALSVEAVKLTRA</sequence>
<keyword evidence="5 6" id="KW-0472">Membrane</keyword>
<feature type="transmembrane region" description="Helical" evidence="6">
    <location>
        <begin position="120"/>
        <end position="140"/>
    </location>
</feature>
<evidence type="ECO:0000256" key="1">
    <source>
        <dbReference type="ARBA" id="ARBA00004651"/>
    </source>
</evidence>
<feature type="transmembrane region" description="Helical" evidence="6">
    <location>
        <begin position="52"/>
        <end position="70"/>
    </location>
</feature>
<comment type="subcellular location">
    <subcellularLocation>
        <location evidence="1">Cell membrane</location>
        <topology evidence="1">Multi-pass membrane protein</topology>
    </subcellularLocation>
</comment>
<dbReference type="RefSeq" id="WP_114209259.1">
    <property type="nucleotide sequence ID" value="NZ_CP030840.1"/>
</dbReference>
<organism evidence="7 8">
    <name type="scientific">Acidisarcina polymorpha</name>
    <dbReference type="NCBI Taxonomy" id="2211140"/>
    <lineage>
        <taxon>Bacteria</taxon>
        <taxon>Pseudomonadati</taxon>
        <taxon>Acidobacteriota</taxon>
        <taxon>Terriglobia</taxon>
        <taxon>Terriglobales</taxon>
        <taxon>Acidobacteriaceae</taxon>
        <taxon>Acidisarcina</taxon>
    </lineage>
</organism>
<proteinExistence type="predicted"/>
<evidence type="ECO:0000256" key="2">
    <source>
        <dbReference type="ARBA" id="ARBA00022475"/>
    </source>
</evidence>
<evidence type="ECO:0000256" key="3">
    <source>
        <dbReference type="ARBA" id="ARBA00022692"/>
    </source>
</evidence>
<keyword evidence="3 6" id="KW-0812">Transmembrane</keyword>
<evidence type="ECO:0000256" key="4">
    <source>
        <dbReference type="ARBA" id="ARBA00022989"/>
    </source>
</evidence>
<dbReference type="KEGG" id="abas:ACPOL_5242"/>
<dbReference type="Proteomes" id="UP000253606">
    <property type="component" value="Chromosome"/>
</dbReference>
<evidence type="ECO:0000256" key="5">
    <source>
        <dbReference type="ARBA" id="ARBA00023136"/>
    </source>
</evidence>
<protein>
    <submittedName>
        <fullName evidence="7">Uncharacterized protein</fullName>
    </submittedName>
</protein>
<accession>A0A2Z5G7F9</accession>
<evidence type="ECO:0000256" key="6">
    <source>
        <dbReference type="SAM" id="Phobius"/>
    </source>
</evidence>
<evidence type="ECO:0000313" key="8">
    <source>
        <dbReference type="Proteomes" id="UP000253606"/>
    </source>
</evidence>
<dbReference type="EMBL" id="CP030840">
    <property type="protein sequence ID" value="AXC14496.1"/>
    <property type="molecule type" value="Genomic_DNA"/>
</dbReference>
<dbReference type="GO" id="GO:0005886">
    <property type="term" value="C:plasma membrane"/>
    <property type="evidence" value="ECO:0007669"/>
    <property type="project" value="UniProtKB-SubCell"/>
</dbReference>
<dbReference type="InterPro" id="IPR005598">
    <property type="entry name" value="ATP_synth_I"/>
</dbReference>
<name>A0A2Z5G7F9_9BACT</name>
<dbReference type="AlphaFoldDB" id="A0A2Z5G7F9"/>
<keyword evidence="4 6" id="KW-1133">Transmembrane helix</keyword>
<reference evidence="7 8" key="1">
    <citation type="journal article" date="2018" name="Front. Microbiol.">
        <title>Hydrolytic Capabilities as a Key to Environmental Success: Chitinolytic and Cellulolytic Acidobacteria From Acidic Sub-arctic Soils and Boreal Peatlands.</title>
        <authorList>
            <person name="Belova S.E."/>
            <person name="Ravin N.V."/>
            <person name="Pankratov T.A."/>
            <person name="Rakitin A.L."/>
            <person name="Ivanova A.A."/>
            <person name="Beletsky A.V."/>
            <person name="Mardanov A.V."/>
            <person name="Sinninghe Damste J.S."/>
            <person name="Dedysh S.N."/>
        </authorList>
    </citation>
    <scope>NUCLEOTIDE SEQUENCE [LARGE SCALE GENOMIC DNA]</scope>
    <source>
        <strain evidence="7 8">SBC82</strain>
    </source>
</reference>
<evidence type="ECO:0000313" key="7">
    <source>
        <dbReference type="EMBL" id="AXC14496.1"/>
    </source>
</evidence>
<feature type="transmembrane region" description="Helical" evidence="6">
    <location>
        <begin position="91"/>
        <end position="114"/>
    </location>
</feature>
<dbReference type="Pfam" id="PF03899">
    <property type="entry name" value="ATP-synt_I"/>
    <property type="match status" value="1"/>
</dbReference>
<keyword evidence="8" id="KW-1185">Reference proteome</keyword>